<dbReference type="EMBL" id="JAEQNB010000005">
    <property type="protein sequence ID" value="MBL0388094.1"/>
    <property type="molecule type" value="Genomic_DNA"/>
</dbReference>
<feature type="transmembrane region" description="Helical" evidence="6">
    <location>
        <begin position="132"/>
        <end position="153"/>
    </location>
</feature>
<feature type="transmembrane region" description="Helical" evidence="6">
    <location>
        <begin position="165"/>
        <end position="185"/>
    </location>
</feature>
<feature type="transmembrane region" description="Helical" evidence="6">
    <location>
        <begin position="228"/>
        <end position="247"/>
    </location>
</feature>
<evidence type="ECO:0000256" key="5">
    <source>
        <dbReference type="ARBA" id="ARBA00023136"/>
    </source>
</evidence>
<dbReference type="PANTHER" id="PTHR42718">
    <property type="entry name" value="MAJOR FACILITATOR SUPERFAMILY MULTIDRUG TRANSPORTER MFSC"/>
    <property type="match status" value="1"/>
</dbReference>
<comment type="subcellular location">
    <subcellularLocation>
        <location evidence="1">Cell membrane</location>
        <topology evidence="1">Multi-pass membrane protein</topology>
    </subcellularLocation>
</comment>
<feature type="transmembrane region" description="Helical" evidence="6">
    <location>
        <begin position="102"/>
        <end position="120"/>
    </location>
</feature>
<evidence type="ECO:0000256" key="4">
    <source>
        <dbReference type="ARBA" id="ARBA00022989"/>
    </source>
</evidence>
<feature type="domain" description="Major facilitator superfamily (MFS) profile" evidence="7">
    <location>
        <begin position="11"/>
        <end position="472"/>
    </location>
</feature>
<evidence type="ECO:0000256" key="2">
    <source>
        <dbReference type="ARBA" id="ARBA00022448"/>
    </source>
</evidence>
<name>A0ABS1JCY3_9BACL</name>
<keyword evidence="3 6" id="KW-0812">Transmembrane</keyword>
<dbReference type="PROSITE" id="PS50850">
    <property type="entry name" value="MFS"/>
    <property type="match status" value="1"/>
</dbReference>
<feature type="transmembrane region" description="Helical" evidence="6">
    <location>
        <begin position="355"/>
        <end position="372"/>
    </location>
</feature>
<dbReference type="RefSeq" id="WP_201636742.1">
    <property type="nucleotide sequence ID" value="NZ_JAEQNB010000005.1"/>
</dbReference>
<keyword evidence="5 6" id="KW-0472">Membrane</keyword>
<reference evidence="8 9" key="1">
    <citation type="submission" date="2021-01" db="EMBL/GenBank/DDBJ databases">
        <title>Tumebacillus sp. strain ITR2 16S ribosomal RNA gene Genome sequencing and assembly.</title>
        <authorList>
            <person name="Kang M."/>
        </authorList>
    </citation>
    <scope>NUCLEOTIDE SEQUENCE [LARGE SCALE GENOMIC DNA]</scope>
    <source>
        <strain evidence="8 9">ITR2</strain>
    </source>
</reference>
<evidence type="ECO:0000259" key="7">
    <source>
        <dbReference type="PROSITE" id="PS50850"/>
    </source>
</evidence>
<evidence type="ECO:0000256" key="3">
    <source>
        <dbReference type="ARBA" id="ARBA00022692"/>
    </source>
</evidence>
<evidence type="ECO:0000256" key="6">
    <source>
        <dbReference type="SAM" id="Phobius"/>
    </source>
</evidence>
<feature type="transmembrane region" description="Helical" evidence="6">
    <location>
        <begin position="197"/>
        <end position="216"/>
    </location>
</feature>
<evidence type="ECO:0000313" key="8">
    <source>
        <dbReference type="EMBL" id="MBL0388094.1"/>
    </source>
</evidence>
<dbReference type="Proteomes" id="UP000602284">
    <property type="component" value="Unassembled WGS sequence"/>
</dbReference>
<gene>
    <name evidence="8" type="ORF">JJB07_15860</name>
</gene>
<proteinExistence type="predicted"/>
<comment type="caution">
    <text evidence="8">The sequence shown here is derived from an EMBL/GenBank/DDBJ whole genome shotgun (WGS) entry which is preliminary data.</text>
</comment>
<keyword evidence="9" id="KW-1185">Reference proteome</keyword>
<feature type="transmembrane region" description="Helical" evidence="6">
    <location>
        <begin position="42"/>
        <end position="65"/>
    </location>
</feature>
<dbReference type="PANTHER" id="PTHR42718:SF9">
    <property type="entry name" value="MAJOR FACILITATOR SUPERFAMILY MULTIDRUG TRANSPORTER MFSC"/>
    <property type="match status" value="1"/>
</dbReference>
<keyword evidence="4 6" id="KW-1133">Transmembrane helix</keyword>
<dbReference type="Pfam" id="PF07690">
    <property type="entry name" value="MFS_1"/>
    <property type="match status" value="1"/>
</dbReference>
<evidence type="ECO:0000313" key="9">
    <source>
        <dbReference type="Proteomes" id="UP000602284"/>
    </source>
</evidence>
<feature type="transmembrane region" description="Helical" evidence="6">
    <location>
        <begin position="268"/>
        <end position="289"/>
    </location>
</feature>
<protein>
    <submittedName>
        <fullName evidence="8">MFS transporter</fullName>
    </submittedName>
</protein>
<dbReference type="CDD" id="cd17321">
    <property type="entry name" value="MFS_MMR_MDR_like"/>
    <property type="match status" value="1"/>
</dbReference>
<dbReference type="PRINTS" id="PR01036">
    <property type="entry name" value="TCRTETB"/>
</dbReference>
<feature type="transmembrane region" description="Helical" evidence="6">
    <location>
        <begin position="448"/>
        <end position="468"/>
    </location>
</feature>
<dbReference type="InterPro" id="IPR036259">
    <property type="entry name" value="MFS_trans_sf"/>
</dbReference>
<dbReference type="InterPro" id="IPR011701">
    <property type="entry name" value="MFS"/>
</dbReference>
<organism evidence="8 9">
    <name type="scientific">Tumebacillus amylolyticus</name>
    <dbReference type="NCBI Taxonomy" id="2801339"/>
    <lineage>
        <taxon>Bacteria</taxon>
        <taxon>Bacillati</taxon>
        <taxon>Bacillota</taxon>
        <taxon>Bacilli</taxon>
        <taxon>Bacillales</taxon>
        <taxon>Alicyclobacillaceae</taxon>
        <taxon>Tumebacillus</taxon>
    </lineage>
</organism>
<dbReference type="Gene3D" id="1.20.1720.10">
    <property type="entry name" value="Multidrug resistance protein D"/>
    <property type="match status" value="1"/>
</dbReference>
<feature type="transmembrane region" description="Helical" evidence="6">
    <location>
        <begin position="330"/>
        <end position="349"/>
    </location>
</feature>
<feature type="transmembrane region" description="Helical" evidence="6">
    <location>
        <begin position="77"/>
        <end position="96"/>
    </location>
</feature>
<dbReference type="InterPro" id="IPR020846">
    <property type="entry name" value="MFS_dom"/>
</dbReference>
<keyword evidence="2" id="KW-0813">Transport</keyword>
<accession>A0ABS1JCY3</accession>
<dbReference type="Gene3D" id="1.20.1250.20">
    <property type="entry name" value="MFS general substrate transporter like domains"/>
    <property type="match status" value="1"/>
</dbReference>
<evidence type="ECO:0000256" key="1">
    <source>
        <dbReference type="ARBA" id="ARBA00004651"/>
    </source>
</evidence>
<dbReference type="SUPFAM" id="SSF103473">
    <property type="entry name" value="MFS general substrate transporter"/>
    <property type="match status" value="1"/>
</dbReference>
<sequence length="474" mass="50988">MSKERTLKWAILAVVTLVSFITNLDATIVVIGLPKLTEDLHVSFVAGMWIITSYLITSTVFLLPAGRWADIMGTKRIFLSGFACFTIATVLCGLANSGAMLIVFRLVQGVGAAFALATATPIMMRTFPREQLGLAIGINSTSWVIGSIIGPVAGGALISGFGWRSIFFASAPFAFIGLVAGWFLLKGSTERARTNTDWFGMITFGLGLSAFLVALSQGQEWGWMSRPVLGLFGGALLMWIGFLYTELKVRQPLFDLRLFSYRRYTTGLGVTLSYCIGYFSISLLLALYLQGAQHLSPLESGLLLIPLSAPQLVMGPFGGRLADRFGTGRLLMGGMVLIAFGLLLLGNLGDHLSRLAVIVPLFLISVANGLAWPSLAKTVLTAAPPEQAGSASGMFYTVYNIGRAVSQTLALMIVELRIAPNIASHMFLGMGIEQSKLVKSALVHLTDTGFRVFSVFFAISLLLGCFLLRKPANS</sequence>